<gene>
    <name evidence="1" type="ORF">F4694_002905</name>
</gene>
<proteinExistence type="predicted"/>
<reference evidence="2" key="1">
    <citation type="submission" date="2020-07" db="EMBL/GenBank/DDBJ databases">
        <authorList>
            <person name="Partida-Martinez L."/>
            <person name="Huntemann M."/>
            <person name="Clum A."/>
            <person name="Wang J."/>
            <person name="Palaniappan K."/>
            <person name="Ritter S."/>
            <person name="Chen I.-M."/>
            <person name="Stamatis D."/>
            <person name="Reddy T."/>
            <person name="O'Malley R."/>
            <person name="Daum C."/>
            <person name="Shapiro N."/>
            <person name="Ivanova N."/>
            <person name="Kyrpides N."/>
            <person name="Woyke T."/>
        </authorList>
    </citation>
    <scope>NUCLEOTIDE SEQUENCE [LARGE SCALE GENOMIC DNA]</scope>
    <source>
        <strain evidence="2">AT2.8</strain>
    </source>
</reference>
<evidence type="ECO:0000313" key="2">
    <source>
        <dbReference type="Proteomes" id="UP000548423"/>
    </source>
</evidence>
<comment type="caution">
    <text evidence="1">The sequence shown here is derived from an EMBL/GenBank/DDBJ whole genome shotgun (WGS) entry which is preliminary data.</text>
</comment>
<name>A0A852TBG9_9BACI</name>
<dbReference type="AlphaFoldDB" id="A0A852TBG9"/>
<reference evidence="2" key="2">
    <citation type="submission" date="2020-08" db="EMBL/GenBank/DDBJ databases">
        <title>The Agave Microbiome: Exploring the role of microbial communities in plant adaptations to desert environments.</title>
        <authorList>
            <person name="Partida-Martinez L.P."/>
        </authorList>
    </citation>
    <scope>NUCLEOTIDE SEQUENCE [LARGE SCALE GENOMIC DNA]</scope>
    <source>
        <strain evidence="2">AT2.8</strain>
    </source>
</reference>
<dbReference type="EMBL" id="JACCBX010000005">
    <property type="protein sequence ID" value="NYE06130.1"/>
    <property type="molecule type" value="Genomic_DNA"/>
</dbReference>
<dbReference type="Proteomes" id="UP000548423">
    <property type="component" value="Unassembled WGS sequence"/>
</dbReference>
<sequence length="63" mass="6812">MEVGSVYPAKLLGNPIRIVPFMGSKYSLISRCASSITFIALVPYALETSDQSSQFDVSPLADE</sequence>
<accession>A0A852TBG9</accession>
<evidence type="ECO:0000313" key="1">
    <source>
        <dbReference type="EMBL" id="NYE06130.1"/>
    </source>
</evidence>
<organism evidence="1 2">
    <name type="scientific">Neobacillus niacini</name>
    <dbReference type="NCBI Taxonomy" id="86668"/>
    <lineage>
        <taxon>Bacteria</taxon>
        <taxon>Bacillati</taxon>
        <taxon>Bacillota</taxon>
        <taxon>Bacilli</taxon>
        <taxon>Bacillales</taxon>
        <taxon>Bacillaceae</taxon>
        <taxon>Neobacillus</taxon>
    </lineage>
</organism>
<protein>
    <submittedName>
        <fullName evidence="1">Uncharacterized protein</fullName>
    </submittedName>
</protein>